<dbReference type="Pfam" id="PF01753">
    <property type="entry name" value="zf-MYND"/>
    <property type="match status" value="1"/>
</dbReference>
<evidence type="ECO:0000313" key="7">
    <source>
        <dbReference type="Proteomes" id="UP000053820"/>
    </source>
</evidence>
<evidence type="ECO:0000313" key="6">
    <source>
        <dbReference type="EMBL" id="KIJ61728.1"/>
    </source>
</evidence>
<keyword evidence="2 4" id="KW-0863">Zinc-finger</keyword>
<dbReference type="PROSITE" id="PS01360">
    <property type="entry name" value="ZF_MYND_1"/>
    <property type="match status" value="1"/>
</dbReference>
<dbReference type="SUPFAM" id="SSF144232">
    <property type="entry name" value="HIT/MYND zinc finger-like"/>
    <property type="match status" value="1"/>
</dbReference>
<evidence type="ECO:0000259" key="5">
    <source>
        <dbReference type="PROSITE" id="PS50865"/>
    </source>
</evidence>
<sequence>MSISVKSSTRFRCSRCANEGEWKSLMRCSRCKSVVYCSNECQTSDWPYHKTNCSPVSPSGSLPSDSAVRRPLHNVTGVIIACNADRARGARVFEAKIIDPSHAIYGRGVICPLFQQVGFTLVLFRHLTDDPMTMVRDAGLDNQIATHLMTHPGTGNPEER</sequence>
<dbReference type="HOGENOM" id="CLU_1836358_0_0_1"/>
<dbReference type="Proteomes" id="UP000053820">
    <property type="component" value="Unassembled WGS sequence"/>
</dbReference>
<organism evidence="6 7">
    <name type="scientific">Hydnomerulius pinastri MD-312</name>
    <dbReference type="NCBI Taxonomy" id="994086"/>
    <lineage>
        <taxon>Eukaryota</taxon>
        <taxon>Fungi</taxon>
        <taxon>Dikarya</taxon>
        <taxon>Basidiomycota</taxon>
        <taxon>Agaricomycotina</taxon>
        <taxon>Agaricomycetes</taxon>
        <taxon>Agaricomycetidae</taxon>
        <taxon>Boletales</taxon>
        <taxon>Boletales incertae sedis</taxon>
        <taxon>Leucogyrophana</taxon>
    </lineage>
</organism>
<dbReference type="InterPro" id="IPR002893">
    <property type="entry name" value="Znf_MYND"/>
</dbReference>
<dbReference type="PROSITE" id="PS50865">
    <property type="entry name" value="ZF_MYND_2"/>
    <property type="match status" value="1"/>
</dbReference>
<keyword evidence="7" id="KW-1185">Reference proteome</keyword>
<accession>A0A0C9W560</accession>
<name>A0A0C9W560_9AGAM</name>
<dbReference type="GO" id="GO:0008270">
    <property type="term" value="F:zinc ion binding"/>
    <property type="evidence" value="ECO:0007669"/>
    <property type="project" value="UniProtKB-KW"/>
</dbReference>
<evidence type="ECO:0000256" key="2">
    <source>
        <dbReference type="ARBA" id="ARBA00022771"/>
    </source>
</evidence>
<evidence type="ECO:0000256" key="3">
    <source>
        <dbReference type="ARBA" id="ARBA00022833"/>
    </source>
</evidence>
<dbReference type="AlphaFoldDB" id="A0A0C9W560"/>
<dbReference type="OrthoDB" id="2212237at2759"/>
<evidence type="ECO:0000256" key="1">
    <source>
        <dbReference type="ARBA" id="ARBA00022723"/>
    </source>
</evidence>
<keyword evidence="1" id="KW-0479">Metal-binding</keyword>
<dbReference type="Gene3D" id="6.10.140.2220">
    <property type="match status" value="1"/>
</dbReference>
<feature type="domain" description="MYND-type" evidence="5">
    <location>
        <begin position="13"/>
        <end position="53"/>
    </location>
</feature>
<protein>
    <submittedName>
        <fullName evidence="6">Unplaced genomic scaffold scaffold_26, whole genome shotgun sequence</fullName>
    </submittedName>
</protein>
<dbReference type="EMBL" id="KN839860">
    <property type="protein sequence ID" value="KIJ61728.1"/>
    <property type="molecule type" value="Genomic_DNA"/>
</dbReference>
<gene>
    <name evidence="6" type="ORF">HYDPIDRAFT_96116</name>
</gene>
<evidence type="ECO:0000256" key="4">
    <source>
        <dbReference type="PROSITE-ProRule" id="PRU00134"/>
    </source>
</evidence>
<reference evidence="6 7" key="1">
    <citation type="submission" date="2014-04" db="EMBL/GenBank/DDBJ databases">
        <title>Evolutionary Origins and Diversification of the Mycorrhizal Mutualists.</title>
        <authorList>
            <consortium name="DOE Joint Genome Institute"/>
            <consortium name="Mycorrhizal Genomics Consortium"/>
            <person name="Kohler A."/>
            <person name="Kuo A."/>
            <person name="Nagy L.G."/>
            <person name="Floudas D."/>
            <person name="Copeland A."/>
            <person name="Barry K.W."/>
            <person name="Cichocki N."/>
            <person name="Veneault-Fourrey C."/>
            <person name="LaButti K."/>
            <person name="Lindquist E.A."/>
            <person name="Lipzen A."/>
            <person name="Lundell T."/>
            <person name="Morin E."/>
            <person name="Murat C."/>
            <person name="Riley R."/>
            <person name="Ohm R."/>
            <person name="Sun H."/>
            <person name="Tunlid A."/>
            <person name="Henrissat B."/>
            <person name="Grigoriev I.V."/>
            <person name="Hibbett D.S."/>
            <person name="Martin F."/>
        </authorList>
    </citation>
    <scope>NUCLEOTIDE SEQUENCE [LARGE SCALE GENOMIC DNA]</scope>
    <source>
        <strain evidence="6 7">MD-312</strain>
    </source>
</reference>
<keyword evidence="3" id="KW-0862">Zinc</keyword>
<proteinExistence type="predicted"/>